<evidence type="ECO:0000256" key="1">
    <source>
        <dbReference type="ARBA" id="ARBA00004123"/>
    </source>
</evidence>
<feature type="region of interest" description="Disordered" evidence="6">
    <location>
        <begin position="468"/>
        <end position="505"/>
    </location>
</feature>
<dbReference type="SMART" id="SM00906">
    <property type="entry name" value="Fungal_trans"/>
    <property type="match status" value="1"/>
</dbReference>
<dbReference type="GO" id="GO:0008270">
    <property type="term" value="F:zinc ion binding"/>
    <property type="evidence" value="ECO:0007669"/>
    <property type="project" value="InterPro"/>
</dbReference>
<evidence type="ECO:0000256" key="5">
    <source>
        <dbReference type="ARBA" id="ARBA00023242"/>
    </source>
</evidence>
<keyword evidence="3" id="KW-0805">Transcription regulation</keyword>
<name>A0A136IX76_9PEZI</name>
<dbReference type="GO" id="GO:0000981">
    <property type="term" value="F:DNA-binding transcription factor activity, RNA polymerase II-specific"/>
    <property type="evidence" value="ECO:0007669"/>
    <property type="project" value="InterPro"/>
</dbReference>
<organism evidence="8 9">
    <name type="scientific">Microdochium bolleyi</name>
    <dbReference type="NCBI Taxonomy" id="196109"/>
    <lineage>
        <taxon>Eukaryota</taxon>
        <taxon>Fungi</taxon>
        <taxon>Dikarya</taxon>
        <taxon>Ascomycota</taxon>
        <taxon>Pezizomycotina</taxon>
        <taxon>Sordariomycetes</taxon>
        <taxon>Xylariomycetidae</taxon>
        <taxon>Xylariales</taxon>
        <taxon>Microdochiaceae</taxon>
        <taxon>Microdochium</taxon>
    </lineage>
</organism>
<dbReference type="AlphaFoldDB" id="A0A136IX76"/>
<keyword evidence="9" id="KW-1185">Reference proteome</keyword>
<dbReference type="Proteomes" id="UP000070501">
    <property type="component" value="Unassembled WGS sequence"/>
</dbReference>
<dbReference type="InParanoid" id="A0A136IX76"/>
<dbReference type="GO" id="GO:0005634">
    <property type="term" value="C:nucleus"/>
    <property type="evidence" value="ECO:0007669"/>
    <property type="project" value="UniProtKB-SubCell"/>
</dbReference>
<dbReference type="OrthoDB" id="2563500at2759"/>
<dbReference type="EMBL" id="KQ964255">
    <property type="protein sequence ID" value="KXJ89565.1"/>
    <property type="molecule type" value="Genomic_DNA"/>
</dbReference>
<evidence type="ECO:0000256" key="4">
    <source>
        <dbReference type="ARBA" id="ARBA00023163"/>
    </source>
</evidence>
<sequence length="618" mass="68429">MSDSQEEYFHHLYPLPAFAFLHKPTVVQRCRDGTINEQLKLAICAITALHLQRSSLSHDLWILQAENSILQHIGQPSIFHLQSLFLIVRYRIESGGFPKAFMLAGLAARTAVALRLNYERRDLSYVAQEARRRLYWSLYLLDDYFCVGLREFELCPEETIHLQLPCSEELFEAGGHKLTGFLHPDSSDEREPTGLHASYLRVTAARRANMRFIRRVGLGEESPTTLRNSIQTLEQNLTLIHAGMGELGTYSLATLTSTKWQAEYLMLHISWHQCHCDLYRSFIDSYSEAAPIAVLEGLHPQDRAALQRKCVDHAQTIIRILSDFSQHGDGQCQLERDIAVCAFEAARIVMFDCRRTGLAAMMEEALRKANLCIDLITRHFFFSASTRPLWIEFKRLIDSYTVRKALQEREQEEVTNAESQPPSPRSTRLSQIATARQKLSVQSLLRQSDFVDDSDDIVGPYGPVAPVLPPGVGITTHSSTAKRKPSTPSFQPSRVPAPPRSVSDNANNFAPVVDTGMTDTPAVLGLPTGSTGFLPLGVGSMMEHPAAASVPLDAGPSSAAAAATPGATTLPVAMDTSVIPPAVPGFDPGFVFNPWMGFSGNEDLRAYYGLAVGANEEY</sequence>
<comment type="subcellular location">
    <subcellularLocation>
        <location evidence="1">Nucleus</location>
    </subcellularLocation>
</comment>
<evidence type="ECO:0000313" key="8">
    <source>
        <dbReference type="EMBL" id="KXJ89565.1"/>
    </source>
</evidence>
<accession>A0A136IX76</accession>
<dbReference type="InterPro" id="IPR050815">
    <property type="entry name" value="TF_fung"/>
</dbReference>
<feature type="compositionally biased region" description="Polar residues" evidence="6">
    <location>
        <begin position="416"/>
        <end position="431"/>
    </location>
</feature>
<dbReference type="Pfam" id="PF04082">
    <property type="entry name" value="Fungal_trans"/>
    <property type="match status" value="1"/>
</dbReference>
<proteinExistence type="predicted"/>
<dbReference type="InterPro" id="IPR007219">
    <property type="entry name" value="XnlR_reg_dom"/>
</dbReference>
<protein>
    <submittedName>
        <fullName evidence="8">Fungal-specific transcription factor domain-domain-containing protein</fullName>
    </submittedName>
</protein>
<dbReference type="PANTHER" id="PTHR47338">
    <property type="entry name" value="ZN(II)2CYS6 TRANSCRIPTION FACTOR (EUROFUNG)-RELATED"/>
    <property type="match status" value="1"/>
</dbReference>
<feature type="region of interest" description="Disordered" evidence="6">
    <location>
        <begin position="411"/>
        <end position="431"/>
    </location>
</feature>
<dbReference type="GO" id="GO:0003677">
    <property type="term" value="F:DNA binding"/>
    <property type="evidence" value="ECO:0007669"/>
    <property type="project" value="InterPro"/>
</dbReference>
<dbReference type="PANTHER" id="PTHR47338:SF7">
    <property type="entry name" value="ZN(II)2CYS6 TRANSCRIPTION FACTOR (EUROFUNG)"/>
    <property type="match status" value="1"/>
</dbReference>
<keyword evidence="4" id="KW-0804">Transcription</keyword>
<keyword evidence="2" id="KW-0479">Metal-binding</keyword>
<feature type="domain" description="Xylanolytic transcriptional activator regulatory" evidence="7">
    <location>
        <begin position="100"/>
        <end position="171"/>
    </location>
</feature>
<dbReference type="GO" id="GO:0006351">
    <property type="term" value="P:DNA-templated transcription"/>
    <property type="evidence" value="ECO:0007669"/>
    <property type="project" value="InterPro"/>
</dbReference>
<dbReference type="CDD" id="cd12148">
    <property type="entry name" value="fungal_TF_MHR"/>
    <property type="match status" value="1"/>
</dbReference>
<evidence type="ECO:0000259" key="7">
    <source>
        <dbReference type="SMART" id="SM00906"/>
    </source>
</evidence>
<evidence type="ECO:0000256" key="6">
    <source>
        <dbReference type="SAM" id="MobiDB-lite"/>
    </source>
</evidence>
<evidence type="ECO:0000313" key="9">
    <source>
        <dbReference type="Proteomes" id="UP000070501"/>
    </source>
</evidence>
<evidence type="ECO:0000256" key="2">
    <source>
        <dbReference type="ARBA" id="ARBA00022723"/>
    </source>
</evidence>
<reference evidence="9" key="1">
    <citation type="submission" date="2016-02" db="EMBL/GenBank/DDBJ databases">
        <title>Draft genome sequence of Microdochium bolleyi, a fungal endophyte of beachgrass.</title>
        <authorList>
            <consortium name="DOE Joint Genome Institute"/>
            <person name="David A.S."/>
            <person name="May G."/>
            <person name="Haridas S."/>
            <person name="Lim J."/>
            <person name="Wang M."/>
            <person name="Labutti K."/>
            <person name="Lipzen A."/>
            <person name="Barry K."/>
            <person name="Grigoriev I.V."/>
        </authorList>
    </citation>
    <scope>NUCLEOTIDE SEQUENCE [LARGE SCALE GENOMIC DNA]</scope>
    <source>
        <strain evidence="9">J235TASD1</strain>
    </source>
</reference>
<dbReference type="STRING" id="196109.A0A136IX76"/>
<evidence type="ECO:0000256" key="3">
    <source>
        <dbReference type="ARBA" id="ARBA00023015"/>
    </source>
</evidence>
<keyword evidence="5" id="KW-0539">Nucleus</keyword>
<gene>
    <name evidence="8" type="ORF">Micbo1qcDRAFT_235333</name>
</gene>